<gene>
    <name evidence="1" type="ORF">METZ01_LOCUS476080</name>
</gene>
<protein>
    <submittedName>
        <fullName evidence="1">Uncharacterized protein</fullName>
    </submittedName>
</protein>
<dbReference type="AlphaFoldDB" id="A0A383BSL8"/>
<reference evidence="1" key="1">
    <citation type="submission" date="2018-05" db="EMBL/GenBank/DDBJ databases">
        <authorList>
            <person name="Lanie J.A."/>
            <person name="Ng W.-L."/>
            <person name="Kazmierczak K.M."/>
            <person name="Andrzejewski T.M."/>
            <person name="Davidsen T.M."/>
            <person name="Wayne K.J."/>
            <person name="Tettelin H."/>
            <person name="Glass J.I."/>
            <person name="Rusch D."/>
            <person name="Podicherti R."/>
            <person name="Tsui H.-C.T."/>
            <person name="Winkler M.E."/>
        </authorList>
    </citation>
    <scope>NUCLEOTIDE SEQUENCE</scope>
</reference>
<feature type="non-terminal residue" evidence="1">
    <location>
        <position position="30"/>
    </location>
</feature>
<name>A0A383BSL8_9ZZZZ</name>
<sequence>MSDIGDVGEGNTRKFLNHSVLRYLQSNGPL</sequence>
<proteinExistence type="predicted"/>
<organism evidence="1">
    <name type="scientific">marine metagenome</name>
    <dbReference type="NCBI Taxonomy" id="408172"/>
    <lineage>
        <taxon>unclassified sequences</taxon>
        <taxon>metagenomes</taxon>
        <taxon>ecological metagenomes</taxon>
    </lineage>
</organism>
<accession>A0A383BSL8</accession>
<evidence type="ECO:0000313" key="1">
    <source>
        <dbReference type="EMBL" id="SVE23226.1"/>
    </source>
</evidence>
<dbReference type="EMBL" id="UINC01203118">
    <property type="protein sequence ID" value="SVE23226.1"/>
    <property type="molecule type" value="Genomic_DNA"/>
</dbReference>